<evidence type="ECO:0000313" key="2">
    <source>
        <dbReference type="EnsemblMetazoa" id="AALFPA23_009823.P13590"/>
    </source>
</evidence>
<keyword evidence="3" id="KW-1185">Reference proteome</keyword>
<dbReference type="GeneID" id="134289999"/>
<feature type="compositionally biased region" description="Polar residues" evidence="1">
    <location>
        <begin position="110"/>
        <end position="122"/>
    </location>
</feature>
<protein>
    <submittedName>
        <fullName evidence="2">Uncharacterized protein</fullName>
    </submittedName>
</protein>
<feature type="compositionally biased region" description="Basic and acidic residues" evidence="1">
    <location>
        <begin position="70"/>
        <end position="79"/>
    </location>
</feature>
<feature type="compositionally biased region" description="Basic residues" evidence="1">
    <location>
        <begin position="80"/>
        <end position="101"/>
    </location>
</feature>
<dbReference type="Proteomes" id="UP000069940">
    <property type="component" value="Unassembled WGS sequence"/>
</dbReference>
<sequence length="154" mass="17454">MPHRRMKIWPLQAKKKSSPLKVAAVATDTICRVRREDAYLKGSNRSGSFELSGPKRSTMGSKKHKKHKSERKEREDKANLCKKKKKKKDREKKHKHHKEKRRNRDDSSQEDFNSFGDESSQALPEGSALYAPPVATTPVSMGSPASLPVTKPFS</sequence>
<organism evidence="2 3">
    <name type="scientific">Aedes albopictus</name>
    <name type="common">Asian tiger mosquito</name>
    <name type="synonym">Stegomyia albopicta</name>
    <dbReference type="NCBI Taxonomy" id="7160"/>
    <lineage>
        <taxon>Eukaryota</taxon>
        <taxon>Metazoa</taxon>
        <taxon>Ecdysozoa</taxon>
        <taxon>Arthropoda</taxon>
        <taxon>Hexapoda</taxon>
        <taxon>Insecta</taxon>
        <taxon>Pterygota</taxon>
        <taxon>Neoptera</taxon>
        <taxon>Endopterygota</taxon>
        <taxon>Diptera</taxon>
        <taxon>Nematocera</taxon>
        <taxon>Culicoidea</taxon>
        <taxon>Culicidae</taxon>
        <taxon>Culicinae</taxon>
        <taxon>Aedini</taxon>
        <taxon>Aedes</taxon>
        <taxon>Stegomyia</taxon>
    </lineage>
</organism>
<name>A0ABM1YJU5_AEDAL</name>
<feature type="region of interest" description="Disordered" evidence="1">
    <location>
        <begin position="1"/>
        <end position="154"/>
    </location>
</feature>
<proteinExistence type="predicted"/>
<evidence type="ECO:0000313" key="3">
    <source>
        <dbReference type="Proteomes" id="UP000069940"/>
    </source>
</evidence>
<dbReference type="RefSeq" id="XP_062712888.1">
    <property type="nucleotide sequence ID" value="XM_062856904.1"/>
</dbReference>
<dbReference type="EnsemblMetazoa" id="AALFPA23_009823.R13590">
    <property type="protein sequence ID" value="AALFPA23_009823.P13590"/>
    <property type="gene ID" value="AALFPA23_009823"/>
</dbReference>
<feature type="compositionally biased region" description="Basic residues" evidence="1">
    <location>
        <begin position="1"/>
        <end position="18"/>
    </location>
</feature>
<reference evidence="2" key="2">
    <citation type="submission" date="2025-05" db="UniProtKB">
        <authorList>
            <consortium name="EnsemblMetazoa"/>
        </authorList>
    </citation>
    <scope>IDENTIFICATION</scope>
    <source>
        <strain evidence="2">Foshan</strain>
    </source>
</reference>
<reference evidence="3" key="1">
    <citation type="journal article" date="2015" name="Proc. Natl. Acad. Sci. U.S.A.">
        <title>Genome sequence of the Asian Tiger mosquito, Aedes albopictus, reveals insights into its biology, genetics, and evolution.</title>
        <authorList>
            <person name="Chen X.G."/>
            <person name="Jiang X."/>
            <person name="Gu J."/>
            <person name="Xu M."/>
            <person name="Wu Y."/>
            <person name="Deng Y."/>
            <person name="Zhang C."/>
            <person name="Bonizzoni M."/>
            <person name="Dermauw W."/>
            <person name="Vontas J."/>
            <person name="Armbruster P."/>
            <person name="Huang X."/>
            <person name="Yang Y."/>
            <person name="Zhang H."/>
            <person name="He W."/>
            <person name="Peng H."/>
            <person name="Liu Y."/>
            <person name="Wu K."/>
            <person name="Chen J."/>
            <person name="Lirakis M."/>
            <person name="Topalis P."/>
            <person name="Van Leeuwen T."/>
            <person name="Hall A.B."/>
            <person name="Jiang X."/>
            <person name="Thorpe C."/>
            <person name="Mueller R.L."/>
            <person name="Sun C."/>
            <person name="Waterhouse R.M."/>
            <person name="Yan G."/>
            <person name="Tu Z.J."/>
            <person name="Fang X."/>
            <person name="James A.A."/>
        </authorList>
    </citation>
    <scope>NUCLEOTIDE SEQUENCE [LARGE SCALE GENOMIC DNA]</scope>
    <source>
        <strain evidence="3">Foshan</strain>
    </source>
</reference>
<evidence type="ECO:0000256" key="1">
    <source>
        <dbReference type="SAM" id="MobiDB-lite"/>
    </source>
</evidence>
<accession>A0ABM1YJU5</accession>